<evidence type="ECO:0000256" key="1">
    <source>
        <dbReference type="SAM" id="MobiDB-lite"/>
    </source>
</evidence>
<feature type="region of interest" description="Disordered" evidence="1">
    <location>
        <begin position="154"/>
        <end position="179"/>
    </location>
</feature>
<dbReference type="AlphaFoldDB" id="A0AAE0P2H8"/>
<organism evidence="2 3">
    <name type="scientific">Sordaria brevicollis</name>
    <dbReference type="NCBI Taxonomy" id="83679"/>
    <lineage>
        <taxon>Eukaryota</taxon>
        <taxon>Fungi</taxon>
        <taxon>Dikarya</taxon>
        <taxon>Ascomycota</taxon>
        <taxon>Pezizomycotina</taxon>
        <taxon>Sordariomycetes</taxon>
        <taxon>Sordariomycetidae</taxon>
        <taxon>Sordariales</taxon>
        <taxon>Sordariaceae</taxon>
        <taxon>Sordaria</taxon>
    </lineage>
</organism>
<reference evidence="2" key="2">
    <citation type="submission" date="2023-07" db="EMBL/GenBank/DDBJ databases">
        <authorList>
            <consortium name="Lawrence Berkeley National Laboratory"/>
            <person name="Haridas S."/>
            <person name="Hensen N."/>
            <person name="Bonometti L."/>
            <person name="Westerberg I."/>
            <person name="Brannstrom I.O."/>
            <person name="Guillou S."/>
            <person name="Cros-Aarteil S."/>
            <person name="Calhoun S."/>
            <person name="Kuo A."/>
            <person name="Mondo S."/>
            <person name="Pangilinan J."/>
            <person name="Riley R."/>
            <person name="LaButti K."/>
            <person name="Andreopoulos B."/>
            <person name="Lipzen A."/>
            <person name="Chen C."/>
            <person name="Yanf M."/>
            <person name="Daum C."/>
            <person name="Ng V."/>
            <person name="Clum A."/>
            <person name="Steindorff A."/>
            <person name="Ohm R."/>
            <person name="Martin F."/>
            <person name="Silar P."/>
            <person name="Natvig D."/>
            <person name="Lalanne C."/>
            <person name="Gautier V."/>
            <person name="Ament-velasquez S.L."/>
            <person name="Kruys A."/>
            <person name="Hutchinson M.I."/>
            <person name="Powell A.J."/>
            <person name="Barry K."/>
            <person name="Miller A.N."/>
            <person name="Grigoriev I.V."/>
            <person name="Debuchy R."/>
            <person name="Gladieux P."/>
            <person name="Thoren M.H."/>
            <person name="Johannesson H."/>
        </authorList>
    </citation>
    <scope>NUCLEOTIDE SEQUENCE</scope>
    <source>
        <strain evidence="2">FGSC 1904</strain>
    </source>
</reference>
<reference evidence="2" key="1">
    <citation type="journal article" date="2023" name="Mol. Phylogenet. Evol.">
        <title>Genome-scale phylogeny and comparative genomics of the fungal order Sordariales.</title>
        <authorList>
            <person name="Hensen N."/>
            <person name="Bonometti L."/>
            <person name="Westerberg I."/>
            <person name="Brannstrom I.O."/>
            <person name="Guillou S."/>
            <person name="Cros-Aarteil S."/>
            <person name="Calhoun S."/>
            <person name="Haridas S."/>
            <person name="Kuo A."/>
            <person name="Mondo S."/>
            <person name="Pangilinan J."/>
            <person name="Riley R."/>
            <person name="LaButti K."/>
            <person name="Andreopoulos B."/>
            <person name="Lipzen A."/>
            <person name="Chen C."/>
            <person name="Yan M."/>
            <person name="Daum C."/>
            <person name="Ng V."/>
            <person name="Clum A."/>
            <person name="Steindorff A."/>
            <person name="Ohm R.A."/>
            <person name="Martin F."/>
            <person name="Silar P."/>
            <person name="Natvig D.O."/>
            <person name="Lalanne C."/>
            <person name="Gautier V."/>
            <person name="Ament-Velasquez S.L."/>
            <person name="Kruys A."/>
            <person name="Hutchinson M.I."/>
            <person name="Powell A.J."/>
            <person name="Barry K."/>
            <person name="Miller A.N."/>
            <person name="Grigoriev I.V."/>
            <person name="Debuchy R."/>
            <person name="Gladieux P."/>
            <person name="Hiltunen Thoren M."/>
            <person name="Johannesson H."/>
        </authorList>
    </citation>
    <scope>NUCLEOTIDE SEQUENCE</scope>
    <source>
        <strain evidence="2">FGSC 1904</strain>
    </source>
</reference>
<sequence length="179" mass="20145">MVLGPGGLSTIFSSANRSGPADRAVTGYVYNGSERDFSNSSTNNPYHLFNKPEVNTKDQIPPVLHNLHLPPSHHHQPSQPYLPSTDQKAKRMCDFDEFVFTCGHSTFRLKAYCHRARNDPYKECHYVKKLRDVWDQTYPCSECVNRAQAAAAAAHHHHMGQQEQGHGHPEGGQGGYQQY</sequence>
<feature type="compositionally biased region" description="Gly residues" evidence="1">
    <location>
        <begin position="170"/>
        <end position="179"/>
    </location>
</feature>
<comment type="caution">
    <text evidence="2">The sequence shown here is derived from an EMBL/GenBank/DDBJ whole genome shotgun (WGS) entry which is preliminary data.</text>
</comment>
<dbReference type="EMBL" id="JAUTDP010000012">
    <property type="protein sequence ID" value="KAK3392045.1"/>
    <property type="molecule type" value="Genomic_DNA"/>
</dbReference>
<proteinExistence type="predicted"/>
<keyword evidence="3" id="KW-1185">Reference proteome</keyword>
<protein>
    <submittedName>
        <fullName evidence="2">Uncharacterized protein</fullName>
    </submittedName>
</protein>
<accession>A0AAE0P2H8</accession>
<evidence type="ECO:0000313" key="2">
    <source>
        <dbReference type="EMBL" id="KAK3392045.1"/>
    </source>
</evidence>
<gene>
    <name evidence="2" type="ORF">B0T20DRAFT_510405</name>
</gene>
<evidence type="ECO:0000313" key="3">
    <source>
        <dbReference type="Proteomes" id="UP001281003"/>
    </source>
</evidence>
<name>A0AAE0P2H8_SORBR</name>
<dbReference type="Proteomes" id="UP001281003">
    <property type="component" value="Unassembled WGS sequence"/>
</dbReference>